<dbReference type="Gene3D" id="1.10.340.70">
    <property type="match status" value="1"/>
</dbReference>
<dbReference type="InterPro" id="IPR043128">
    <property type="entry name" value="Rev_trsase/Diguanyl_cyclase"/>
</dbReference>
<evidence type="ECO:0000313" key="2">
    <source>
        <dbReference type="EMBL" id="KAL0367752.1"/>
    </source>
</evidence>
<dbReference type="FunFam" id="3.30.420.10:FF:000032">
    <property type="entry name" value="Retrovirus-related Pol polyprotein from transposon 297-like Protein"/>
    <property type="match status" value="1"/>
</dbReference>
<organism evidence="2">
    <name type="scientific">Sesamum radiatum</name>
    <name type="common">Black benniseed</name>
    <dbReference type="NCBI Taxonomy" id="300843"/>
    <lineage>
        <taxon>Eukaryota</taxon>
        <taxon>Viridiplantae</taxon>
        <taxon>Streptophyta</taxon>
        <taxon>Embryophyta</taxon>
        <taxon>Tracheophyta</taxon>
        <taxon>Spermatophyta</taxon>
        <taxon>Magnoliopsida</taxon>
        <taxon>eudicotyledons</taxon>
        <taxon>Gunneridae</taxon>
        <taxon>Pentapetalae</taxon>
        <taxon>asterids</taxon>
        <taxon>lamiids</taxon>
        <taxon>Lamiales</taxon>
        <taxon>Pedaliaceae</taxon>
        <taxon>Sesamum</taxon>
    </lineage>
</organism>
<proteinExistence type="predicted"/>
<reference evidence="2" key="1">
    <citation type="submission" date="2020-06" db="EMBL/GenBank/DDBJ databases">
        <authorList>
            <person name="Li T."/>
            <person name="Hu X."/>
            <person name="Zhang T."/>
            <person name="Song X."/>
            <person name="Zhang H."/>
            <person name="Dai N."/>
            <person name="Sheng W."/>
            <person name="Hou X."/>
            <person name="Wei L."/>
        </authorList>
    </citation>
    <scope>NUCLEOTIDE SEQUENCE</scope>
    <source>
        <strain evidence="2">G02</strain>
        <tissue evidence="2">Leaf</tissue>
    </source>
</reference>
<dbReference type="Pfam" id="PF00665">
    <property type="entry name" value="rve"/>
    <property type="match status" value="1"/>
</dbReference>
<dbReference type="InterPro" id="IPR043502">
    <property type="entry name" value="DNA/RNA_pol_sf"/>
</dbReference>
<protein>
    <recommendedName>
        <fullName evidence="1">Integrase catalytic domain-containing protein</fullName>
    </recommendedName>
</protein>
<dbReference type="AlphaFoldDB" id="A0AAW2QIL7"/>
<dbReference type="Pfam" id="PF17921">
    <property type="entry name" value="Integrase_H2C2"/>
    <property type="match status" value="1"/>
</dbReference>
<dbReference type="SUPFAM" id="SSF53098">
    <property type="entry name" value="Ribonuclease H-like"/>
    <property type="match status" value="2"/>
</dbReference>
<sequence>MVAQRRIEVNPLKIKTIIDMKAPTYLNEAQMLTRRIAALNRFISKSAEKSLPFFKTLRKARTFEWGTLCQHAFEELKAYLVELPLLVKPSPGETLYLYLSVAPQAVSSVLIQEEEGKQLPIYYVSKVLNGAEGRYTPIEKMTLALVVTARRTTIKVQALADFVSEMAEMTIKDASPDQKWLLHVNGSSTAQGNGAGIVITTSQGEDLEFAIKFGFKASNNEAQYEALVIGMRMTHETGDRHLLPIVTGEDWRTPIIEWIEERLLPENRWEAARLRTRVTRFLIQEHVLYKKSYTHPLLRCLSTEEGIHILQEIHSGCCRAHVGTRILANKALRTGYFWPTMRQDAIRLVSKCERCQKYSSLIHQPAEPLITMLSPCPFMQWGMDIVGPFPLASGQRKFLLVAIDYFTKWVEAEPLACISEGEVMKFLWKNIVCRFGIPREIISDNGRQFQGRKIQEWCQGMRIKQRFTTVTHPQANGQVEVTNRILVQGIKRRLEKVRGNWAEELTSVLWAYRTTPRGSTGESPFSLVYGTEAIIPAELGIPSHRVMNFSKQRNENLLREILILPKIEGESFLAHAKI</sequence>
<name>A0AAW2QIL7_SESRA</name>
<dbReference type="InterPro" id="IPR041577">
    <property type="entry name" value="RT_RNaseH_2"/>
</dbReference>
<dbReference type="InterPro" id="IPR001584">
    <property type="entry name" value="Integrase_cat-core"/>
</dbReference>
<dbReference type="InterPro" id="IPR041588">
    <property type="entry name" value="Integrase_H2C2"/>
</dbReference>
<dbReference type="InterPro" id="IPR036397">
    <property type="entry name" value="RNaseH_sf"/>
</dbReference>
<accession>A0AAW2QIL7</accession>
<reference evidence="2" key="2">
    <citation type="journal article" date="2024" name="Plant">
        <title>Genomic evolution and insights into agronomic trait innovations of Sesamum species.</title>
        <authorList>
            <person name="Miao H."/>
            <person name="Wang L."/>
            <person name="Qu L."/>
            <person name="Liu H."/>
            <person name="Sun Y."/>
            <person name="Le M."/>
            <person name="Wang Q."/>
            <person name="Wei S."/>
            <person name="Zheng Y."/>
            <person name="Lin W."/>
            <person name="Duan Y."/>
            <person name="Cao H."/>
            <person name="Xiong S."/>
            <person name="Wang X."/>
            <person name="Wei L."/>
            <person name="Li C."/>
            <person name="Ma Q."/>
            <person name="Ju M."/>
            <person name="Zhao R."/>
            <person name="Li G."/>
            <person name="Mu C."/>
            <person name="Tian Q."/>
            <person name="Mei H."/>
            <person name="Zhang T."/>
            <person name="Gao T."/>
            <person name="Zhang H."/>
        </authorList>
    </citation>
    <scope>NUCLEOTIDE SEQUENCE</scope>
    <source>
        <strain evidence="2">G02</strain>
    </source>
</reference>
<dbReference type="InterPro" id="IPR012337">
    <property type="entry name" value="RNaseH-like_sf"/>
</dbReference>
<feature type="domain" description="Integrase catalytic" evidence="1">
    <location>
        <begin position="373"/>
        <end position="532"/>
    </location>
</feature>
<dbReference type="PANTHER" id="PTHR48475">
    <property type="entry name" value="RIBONUCLEASE H"/>
    <property type="match status" value="1"/>
</dbReference>
<gene>
    <name evidence="2" type="ORF">Sradi_3665300</name>
</gene>
<dbReference type="EMBL" id="JACGWJ010000015">
    <property type="protein sequence ID" value="KAL0367752.1"/>
    <property type="molecule type" value="Genomic_DNA"/>
</dbReference>
<dbReference type="Gene3D" id="3.30.70.270">
    <property type="match status" value="1"/>
</dbReference>
<evidence type="ECO:0000259" key="1">
    <source>
        <dbReference type="PROSITE" id="PS50994"/>
    </source>
</evidence>
<dbReference type="GO" id="GO:0003676">
    <property type="term" value="F:nucleic acid binding"/>
    <property type="evidence" value="ECO:0007669"/>
    <property type="project" value="InterPro"/>
</dbReference>
<dbReference type="PROSITE" id="PS50994">
    <property type="entry name" value="INTEGRASE"/>
    <property type="match status" value="1"/>
</dbReference>
<dbReference type="GO" id="GO:0015074">
    <property type="term" value="P:DNA integration"/>
    <property type="evidence" value="ECO:0007669"/>
    <property type="project" value="InterPro"/>
</dbReference>
<comment type="caution">
    <text evidence="2">The sequence shown here is derived from an EMBL/GenBank/DDBJ whole genome shotgun (WGS) entry which is preliminary data.</text>
</comment>
<dbReference type="Gene3D" id="3.30.420.10">
    <property type="entry name" value="Ribonuclease H-like superfamily/Ribonuclease H"/>
    <property type="match status" value="1"/>
</dbReference>
<dbReference type="PANTHER" id="PTHR48475:SF2">
    <property type="entry name" value="RIBONUCLEASE H"/>
    <property type="match status" value="1"/>
</dbReference>
<dbReference type="Pfam" id="PF17919">
    <property type="entry name" value="RT_RNaseH_2"/>
    <property type="match status" value="1"/>
</dbReference>
<dbReference type="SUPFAM" id="SSF56672">
    <property type="entry name" value="DNA/RNA polymerases"/>
    <property type="match status" value="1"/>
</dbReference>